<reference evidence="2 3" key="1">
    <citation type="journal article" date="2020" name="G3 (Bethesda)">
        <title>CeMbio - The Caenorhabditis elegans Microbiome Resource.</title>
        <authorList>
            <person name="Dirksen P."/>
            <person name="Assie A."/>
            <person name="Zimmermann J."/>
            <person name="Zhang F."/>
            <person name="Tietje A.M."/>
            <person name="Marsh S.A."/>
            <person name="Felix M.A."/>
            <person name="Shapira M."/>
            <person name="Kaleta C."/>
            <person name="Schulenburg H."/>
            <person name="Samuel B."/>
        </authorList>
    </citation>
    <scope>NUCLEOTIDE SEQUENCE [LARGE SCALE GENOMIC DNA]</scope>
    <source>
        <strain evidence="2 3">BIGb0170</strain>
    </source>
</reference>
<keyword evidence="2" id="KW-0436">Ligase</keyword>
<proteinExistence type="predicted"/>
<dbReference type="Gene3D" id="3.90.1140.10">
    <property type="entry name" value="Cyclic phosphodiesterase"/>
    <property type="match status" value="1"/>
</dbReference>
<dbReference type="EMBL" id="CP058555">
    <property type="protein sequence ID" value="QMV70892.1"/>
    <property type="molecule type" value="Genomic_DNA"/>
</dbReference>
<accession>A0A7G5EA67</accession>
<dbReference type="AlphaFoldDB" id="A0A7G5EA67"/>
<keyword evidence="3" id="KW-1185">Reference proteome</keyword>
<feature type="transmembrane region" description="Helical" evidence="1">
    <location>
        <begin position="12"/>
        <end position="30"/>
    </location>
</feature>
<dbReference type="RefSeq" id="WP_182330848.1">
    <property type="nucleotide sequence ID" value="NZ_CP058555.1"/>
</dbReference>
<evidence type="ECO:0000313" key="2">
    <source>
        <dbReference type="EMBL" id="QMV70892.1"/>
    </source>
</evidence>
<dbReference type="InterPro" id="IPR009097">
    <property type="entry name" value="Cyclic_Pdiesterase"/>
</dbReference>
<keyword evidence="1" id="KW-0812">Transmembrane</keyword>
<dbReference type="Pfam" id="PF13563">
    <property type="entry name" value="2_5_RNA_ligase2"/>
    <property type="match status" value="1"/>
</dbReference>
<dbReference type="SUPFAM" id="SSF55144">
    <property type="entry name" value="LigT-like"/>
    <property type="match status" value="1"/>
</dbReference>
<name>A0A7G5EA67_9SPHI</name>
<evidence type="ECO:0000313" key="3">
    <source>
        <dbReference type="Proteomes" id="UP000515450"/>
    </source>
</evidence>
<dbReference type="Proteomes" id="UP000515450">
    <property type="component" value="Chromosome"/>
</dbReference>
<sequence length="239" mass="26866">MGRTMTSGGSSSLACCSVFGFVISAVFVILPTDRKLIFVMEGSVNKYSFVFQPDEAGIVLVDGLKRRLRASLAELFPDKNKGWYPSCNSKAHVTICAFEADGNKLTMAIEALQETLVYERSQYVYFDHFASFAGGAFYIAPTVHARSYLKDRARKVVQTLSEFDLIEISDEPHISIGRRLEPEQLEIAKEQLRSVDLSFMCKGVHVRQFKPDLGQYEIIDFIQFGNLSKENSGQLAFKF</sequence>
<keyword evidence="1" id="KW-1133">Transmembrane helix</keyword>
<protein>
    <submittedName>
        <fullName evidence="2">2'-5' RNA ligase family protein</fullName>
    </submittedName>
</protein>
<dbReference type="GO" id="GO:0016874">
    <property type="term" value="F:ligase activity"/>
    <property type="evidence" value="ECO:0007669"/>
    <property type="project" value="UniProtKB-KW"/>
</dbReference>
<organism evidence="2 3">
    <name type="scientific">Sphingobacterium paramultivorum</name>
    <dbReference type="NCBI Taxonomy" id="2886510"/>
    <lineage>
        <taxon>Bacteria</taxon>
        <taxon>Pseudomonadati</taxon>
        <taxon>Bacteroidota</taxon>
        <taxon>Sphingobacteriia</taxon>
        <taxon>Sphingobacteriales</taxon>
        <taxon>Sphingobacteriaceae</taxon>
        <taxon>Sphingobacterium</taxon>
    </lineage>
</organism>
<evidence type="ECO:0000256" key="1">
    <source>
        <dbReference type="SAM" id="Phobius"/>
    </source>
</evidence>
<keyword evidence="1" id="KW-0472">Membrane</keyword>
<gene>
    <name evidence="2" type="ORF">HS960_26055</name>
</gene>
<dbReference type="PROSITE" id="PS51257">
    <property type="entry name" value="PROKAR_LIPOPROTEIN"/>
    <property type="match status" value="1"/>
</dbReference>